<name>A0ABY4YI30_9MICO</name>
<proteinExistence type="predicted"/>
<feature type="compositionally biased region" description="Low complexity" evidence="1">
    <location>
        <begin position="140"/>
        <end position="152"/>
    </location>
</feature>
<protein>
    <submittedName>
        <fullName evidence="5">FixH family protein</fullName>
    </submittedName>
</protein>
<organism evidence="5 6">
    <name type="scientific">Ornithinimicrobium cryptoxanthini</name>
    <dbReference type="NCBI Taxonomy" id="2934161"/>
    <lineage>
        <taxon>Bacteria</taxon>
        <taxon>Bacillati</taxon>
        <taxon>Actinomycetota</taxon>
        <taxon>Actinomycetes</taxon>
        <taxon>Micrococcales</taxon>
        <taxon>Ornithinimicrobiaceae</taxon>
        <taxon>Ornithinimicrobium</taxon>
    </lineage>
</organism>
<keyword evidence="2" id="KW-0472">Membrane</keyword>
<keyword evidence="3" id="KW-0732">Signal</keyword>
<sequence>MQGAVFSPSAWAWAALLVLLLAPMSTGVAFAHDDEGVLELVEARSADGSVELRVELRYSGDGHPATDATVTVAGDGPAGAVLQPVVLEPTDVPGVYGAEVDLPDTGEWTLRFSSLGPIAALAHTEVVDRGAPDEADDATDATAPPLETAETPTPSPGAGPEEPSATGPETEAPAGLPDDTTTQVPSTAGTNTAEPGGTPTTLLVAGGVIVLLVLGTLAVLWGRRQKGQPGSGTT</sequence>
<keyword evidence="6" id="KW-1185">Reference proteome</keyword>
<dbReference type="InterPro" id="IPR032693">
    <property type="entry name" value="YtkA-like_dom"/>
</dbReference>
<feature type="signal peptide" evidence="3">
    <location>
        <begin position="1"/>
        <end position="31"/>
    </location>
</feature>
<feature type="compositionally biased region" description="Polar residues" evidence="1">
    <location>
        <begin position="179"/>
        <end position="193"/>
    </location>
</feature>
<feature type="region of interest" description="Disordered" evidence="1">
    <location>
        <begin position="131"/>
        <end position="198"/>
    </location>
</feature>
<evidence type="ECO:0000259" key="4">
    <source>
        <dbReference type="Pfam" id="PF13115"/>
    </source>
</evidence>
<evidence type="ECO:0000313" key="6">
    <source>
        <dbReference type="Proteomes" id="UP001056535"/>
    </source>
</evidence>
<dbReference type="Proteomes" id="UP001056535">
    <property type="component" value="Chromosome"/>
</dbReference>
<feature type="transmembrane region" description="Helical" evidence="2">
    <location>
        <begin position="202"/>
        <end position="221"/>
    </location>
</feature>
<feature type="domain" description="YtkA-like" evidence="4">
    <location>
        <begin position="41"/>
        <end position="111"/>
    </location>
</feature>
<accession>A0ABY4YI30</accession>
<dbReference type="RefSeq" id="WP_252621153.1">
    <property type="nucleotide sequence ID" value="NZ_CP099490.1"/>
</dbReference>
<evidence type="ECO:0000256" key="1">
    <source>
        <dbReference type="SAM" id="MobiDB-lite"/>
    </source>
</evidence>
<keyword evidence="2" id="KW-0812">Transmembrane</keyword>
<evidence type="ECO:0000256" key="2">
    <source>
        <dbReference type="SAM" id="Phobius"/>
    </source>
</evidence>
<keyword evidence="2" id="KW-1133">Transmembrane helix</keyword>
<dbReference type="Pfam" id="PF13115">
    <property type="entry name" value="YtkA"/>
    <property type="match status" value="1"/>
</dbReference>
<feature type="chain" id="PRO_5047036737" evidence="3">
    <location>
        <begin position="32"/>
        <end position="234"/>
    </location>
</feature>
<evidence type="ECO:0000313" key="5">
    <source>
        <dbReference type="EMBL" id="USQ76453.1"/>
    </source>
</evidence>
<reference evidence="5" key="1">
    <citation type="submission" date="2022-06" db="EMBL/GenBank/DDBJ databases">
        <title>Ornithinimicrobium JY.X270.</title>
        <authorList>
            <person name="Huang Y."/>
        </authorList>
    </citation>
    <scope>NUCLEOTIDE SEQUENCE</scope>
    <source>
        <strain evidence="5">JY.X270</strain>
    </source>
</reference>
<gene>
    <name evidence="5" type="ORF">NF557_00525</name>
</gene>
<evidence type="ECO:0000256" key="3">
    <source>
        <dbReference type="SAM" id="SignalP"/>
    </source>
</evidence>
<dbReference type="EMBL" id="CP099490">
    <property type="protein sequence ID" value="USQ76453.1"/>
    <property type="molecule type" value="Genomic_DNA"/>
</dbReference>